<feature type="region of interest" description="Disordered" evidence="2">
    <location>
        <begin position="93"/>
        <end position="139"/>
    </location>
</feature>
<keyword evidence="3" id="KW-0732">Signal</keyword>
<dbReference type="KEGG" id="amuc:Pan181_51450"/>
<dbReference type="Pfam" id="PF03983">
    <property type="entry name" value="SHD1"/>
    <property type="match status" value="1"/>
</dbReference>
<sequence length="713" mass="77619" precursor="true">MTRPTQPICWTFLLLGCCWLVAAPPAEAQQQGYNRGDRVEVNRGDDWSPGTVTGYRGSRITVLLDDDGSHGDISADMLEKRLTRSYFSSDLRPLRSEPAAAANSPTRSPPAMRPAAPPSAQSPFDLAESTAESRTWKDQSGRFSIEASYGGMNGDKVVLQKVDGSTIEVPLDKLSDADQDFVNSQSEASENPFAVAPSTRPAMGGNSSQQLRVGDRSDAKRIVPQSFTEWTFVPEGAPPAKVAARSKPVSLGSIPDSDPFFEDVMSCDLSASGDRAIVARKQGSVGRDEAVYLEYINLTSGKSLGLCPLPPKNEVLSVDAETGRVVYGEVEFGRGATELTIGELNGNQLTPLVTWEPYGAAQREHERRIENAWFIGDGLVMTLGSHNNALTLWDATTAKAIAELPVSMSFGDDDVTISPDSRYLALKTDKSIAIIDLDTQEHVASISTGEISAIFLDTIAFRADNQMMAIGFHQGILIVNLQTGKIEQVFDHSTHFPHSSLVWAGNLLLHRNAYVYDWQRKILLWELEGLRSHTTKSSLKNGLLCVVPKNHDGPPVLRTLELPSPAMIAMQEKLGAPEDLIVASAGDRVSLKLDIDERVISAETVRQAVTANLEEAGYVVGDGSDLVVTAVCKKLPSQTIKINMGPDRFRARPEDIVERTITPHPSSLTLTYRGKKIWGHGNMGKPGMTIWMDENESVDQALQRLTTPNGLVD</sequence>
<keyword evidence="6" id="KW-1185">Reference proteome</keyword>
<feature type="domain" description="SLA1 homology" evidence="4">
    <location>
        <begin position="131"/>
        <end position="187"/>
    </location>
</feature>
<accession>A0A518AW06</accession>
<reference evidence="5 6" key="1">
    <citation type="submission" date="2019-02" db="EMBL/GenBank/DDBJ databases">
        <title>Deep-cultivation of Planctomycetes and their phenomic and genomic characterization uncovers novel biology.</title>
        <authorList>
            <person name="Wiegand S."/>
            <person name="Jogler M."/>
            <person name="Boedeker C."/>
            <person name="Pinto D."/>
            <person name="Vollmers J."/>
            <person name="Rivas-Marin E."/>
            <person name="Kohn T."/>
            <person name="Peeters S.H."/>
            <person name="Heuer A."/>
            <person name="Rast P."/>
            <person name="Oberbeckmann S."/>
            <person name="Bunk B."/>
            <person name="Jeske O."/>
            <person name="Meyerdierks A."/>
            <person name="Storesund J.E."/>
            <person name="Kallscheuer N."/>
            <person name="Luecker S."/>
            <person name="Lage O.M."/>
            <person name="Pohl T."/>
            <person name="Merkel B.J."/>
            <person name="Hornburger P."/>
            <person name="Mueller R.-W."/>
            <person name="Bruemmer F."/>
            <person name="Labrenz M."/>
            <person name="Spormann A.M."/>
            <person name="Op den Camp H."/>
            <person name="Overmann J."/>
            <person name="Amann R."/>
            <person name="Jetten M.S.M."/>
            <person name="Mascher T."/>
            <person name="Medema M.H."/>
            <person name="Devos D.P."/>
            <person name="Kaster A.-K."/>
            <person name="Ovreas L."/>
            <person name="Rohde M."/>
            <person name="Galperin M.Y."/>
            <person name="Jogler C."/>
        </authorList>
    </citation>
    <scope>NUCLEOTIDE SEQUENCE [LARGE SCALE GENOMIC DNA]</scope>
    <source>
        <strain evidence="5 6">Pan181</strain>
    </source>
</reference>
<dbReference type="InterPro" id="IPR007131">
    <property type="entry name" value="SHD1"/>
</dbReference>
<evidence type="ECO:0000256" key="1">
    <source>
        <dbReference type="PROSITE-ProRule" id="PRU00221"/>
    </source>
</evidence>
<dbReference type="GO" id="GO:0008092">
    <property type="term" value="F:cytoskeletal protein binding"/>
    <property type="evidence" value="ECO:0007669"/>
    <property type="project" value="InterPro"/>
</dbReference>
<name>A0A518AW06_9BACT</name>
<feature type="region of interest" description="Disordered" evidence="2">
    <location>
        <begin position="181"/>
        <end position="216"/>
    </location>
</feature>
<feature type="signal peptide" evidence="3">
    <location>
        <begin position="1"/>
        <end position="28"/>
    </location>
</feature>
<dbReference type="InterPro" id="IPR015943">
    <property type="entry name" value="WD40/YVTN_repeat-like_dom_sf"/>
</dbReference>
<feature type="repeat" description="WD" evidence="1">
    <location>
        <begin position="362"/>
        <end position="403"/>
    </location>
</feature>
<gene>
    <name evidence="5" type="ORF">Pan181_51450</name>
</gene>
<dbReference type="Proteomes" id="UP000315750">
    <property type="component" value="Chromosome"/>
</dbReference>
<dbReference type="OrthoDB" id="291762at2"/>
<feature type="compositionally biased region" description="Pro residues" evidence="2">
    <location>
        <begin position="107"/>
        <end position="117"/>
    </location>
</feature>
<dbReference type="SUPFAM" id="SSF69322">
    <property type="entry name" value="Tricorn protease domain 2"/>
    <property type="match status" value="1"/>
</dbReference>
<proteinExistence type="predicted"/>
<dbReference type="PROSITE" id="PS50082">
    <property type="entry name" value="WD_REPEATS_2"/>
    <property type="match status" value="1"/>
</dbReference>
<dbReference type="Gene3D" id="2.130.10.10">
    <property type="entry name" value="YVTN repeat-like/Quinoprotein amine dehydrogenase"/>
    <property type="match status" value="1"/>
</dbReference>
<dbReference type="AlphaFoldDB" id="A0A518AW06"/>
<organism evidence="5 6">
    <name type="scientific">Aeoliella mucimassa</name>
    <dbReference type="NCBI Taxonomy" id="2527972"/>
    <lineage>
        <taxon>Bacteria</taxon>
        <taxon>Pseudomonadati</taxon>
        <taxon>Planctomycetota</taxon>
        <taxon>Planctomycetia</taxon>
        <taxon>Pirellulales</taxon>
        <taxon>Lacipirellulaceae</taxon>
        <taxon>Aeoliella</taxon>
    </lineage>
</organism>
<dbReference type="GO" id="GO:0030674">
    <property type="term" value="F:protein-macromolecule adaptor activity"/>
    <property type="evidence" value="ECO:0007669"/>
    <property type="project" value="InterPro"/>
</dbReference>
<evidence type="ECO:0000259" key="4">
    <source>
        <dbReference type="Pfam" id="PF03983"/>
    </source>
</evidence>
<evidence type="ECO:0000313" key="5">
    <source>
        <dbReference type="EMBL" id="QDU58904.1"/>
    </source>
</evidence>
<evidence type="ECO:0000256" key="2">
    <source>
        <dbReference type="SAM" id="MobiDB-lite"/>
    </source>
</evidence>
<protein>
    <recommendedName>
        <fullName evidence="4">SLA1 homology domain-containing protein</fullName>
    </recommendedName>
</protein>
<dbReference type="InterPro" id="IPR001680">
    <property type="entry name" value="WD40_rpt"/>
</dbReference>
<dbReference type="EMBL" id="CP036278">
    <property type="protein sequence ID" value="QDU58904.1"/>
    <property type="molecule type" value="Genomic_DNA"/>
</dbReference>
<feature type="chain" id="PRO_5022052823" description="SLA1 homology domain-containing protein" evidence="3">
    <location>
        <begin position="29"/>
        <end position="713"/>
    </location>
</feature>
<keyword evidence="1" id="KW-0853">WD repeat</keyword>
<dbReference type="RefSeq" id="WP_145251443.1">
    <property type="nucleotide sequence ID" value="NZ_CP036278.1"/>
</dbReference>
<dbReference type="Gene3D" id="2.30.30.700">
    <property type="entry name" value="SLA1 homology domain 1"/>
    <property type="match status" value="1"/>
</dbReference>
<dbReference type="PROSITE" id="PS51257">
    <property type="entry name" value="PROKAR_LIPOPROTEIN"/>
    <property type="match status" value="1"/>
</dbReference>
<dbReference type="GO" id="GO:0042802">
    <property type="term" value="F:identical protein binding"/>
    <property type="evidence" value="ECO:0007669"/>
    <property type="project" value="InterPro"/>
</dbReference>
<dbReference type="GO" id="GO:0043130">
    <property type="term" value="F:ubiquitin binding"/>
    <property type="evidence" value="ECO:0007669"/>
    <property type="project" value="InterPro"/>
</dbReference>
<evidence type="ECO:0000313" key="6">
    <source>
        <dbReference type="Proteomes" id="UP000315750"/>
    </source>
</evidence>
<evidence type="ECO:0000256" key="3">
    <source>
        <dbReference type="SAM" id="SignalP"/>
    </source>
</evidence>